<organism evidence="3 4">
    <name type="scientific">Haemaphysalis longicornis</name>
    <name type="common">Bush tick</name>
    <dbReference type="NCBI Taxonomy" id="44386"/>
    <lineage>
        <taxon>Eukaryota</taxon>
        <taxon>Metazoa</taxon>
        <taxon>Ecdysozoa</taxon>
        <taxon>Arthropoda</taxon>
        <taxon>Chelicerata</taxon>
        <taxon>Arachnida</taxon>
        <taxon>Acari</taxon>
        <taxon>Parasitiformes</taxon>
        <taxon>Ixodida</taxon>
        <taxon>Ixodoidea</taxon>
        <taxon>Ixodidae</taxon>
        <taxon>Haemaphysalinae</taxon>
        <taxon>Haemaphysalis</taxon>
    </lineage>
</organism>
<gene>
    <name evidence="3" type="ORF">HPB48_024949</name>
</gene>
<dbReference type="PANTHER" id="PTHR12125:SF5">
    <property type="entry name" value="F-BOX DOMAIN-CONTAINING PROTEIN"/>
    <property type="match status" value="1"/>
</dbReference>
<dbReference type="GO" id="GO:0036503">
    <property type="term" value="P:ERAD pathway"/>
    <property type="evidence" value="ECO:0007669"/>
    <property type="project" value="TreeGrafter"/>
</dbReference>
<dbReference type="Proteomes" id="UP000821853">
    <property type="component" value="Unassembled WGS sequence"/>
</dbReference>
<dbReference type="FunFam" id="1.20.1280.50:FF:000002">
    <property type="entry name" value="F-box only protein 44"/>
    <property type="match status" value="1"/>
</dbReference>
<dbReference type="SUPFAM" id="SSF81383">
    <property type="entry name" value="F-box domain"/>
    <property type="match status" value="1"/>
</dbReference>
<dbReference type="InterPro" id="IPR001810">
    <property type="entry name" value="F-box_dom"/>
</dbReference>
<reference evidence="3 4" key="1">
    <citation type="journal article" date="2020" name="Cell">
        <title>Large-Scale Comparative Analyses of Tick Genomes Elucidate Their Genetic Diversity and Vector Capacities.</title>
        <authorList>
            <consortium name="Tick Genome and Microbiome Consortium (TIGMIC)"/>
            <person name="Jia N."/>
            <person name="Wang J."/>
            <person name="Shi W."/>
            <person name="Du L."/>
            <person name="Sun Y."/>
            <person name="Zhan W."/>
            <person name="Jiang J.F."/>
            <person name="Wang Q."/>
            <person name="Zhang B."/>
            <person name="Ji P."/>
            <person name="Bell-Sakyi L."/>
            <person name="Cui X.M."/>
            <person name="Yuan T.T."/>
            <person name="Jiang B.G."/>
            <person name="Yang W.F."/>
            <person name="Lam T.T."/>
            <person name="Chang Q.C."/>
            <person name="Ding S.J."/>
            <person name="Wang X.J."/>
            <person name="Zhu J.G."/>
            <person name="Ruan X.D."/>
            <person name="Zhao L."/>
            <person name="Wei J.T."/>
            <person name="Ye R.Z."/>
            <person name="Que T.C."/>
            <person name="Du C.H."/>
            <person name="Zhou Y.H."/>
            <person name="Cheng J.X."/>
            <person name="Dai P.F."/>
            <person name="Guo W.B."/>
            <person name="Han X.H."/>
            <person name="Huang E.J."/>
            <person name="Li L.F."/>
            <person name="Wei W."/>
            <person name="Gao Y.C."/>
            <person name="Liu J.Z."/>
            <person name="Shao H.Z."/>
            <person name="Wang X."/>
            <person name="Wang C.C."/>
            <person name="Yang T.C."/>
            <person name="Huo Q.B."/>
            <person name="Li W."/>
            <person name="Chen H.Y."/>
            <person name="Chen S.E."/>
            <person name="Zhou L.G."/>
            <person name="Ni X.B."/>
            <person name="Tian J.H."/>
            <person name="Sheng Y."/>
            <person name="Liu T."/>
            <person name="Pan Y.S."/>
            <person name="Xia L.Y."/>
            <person name="Li J."/>
            <person name="Zhao F."/>
            <person name="Cao W.C."/>
        </authorList>
    </citation>
    <scope>NUCLEOTIDE SEQUENCE [LARGE SCALE GENOMIC DNA]</scope>
    <source>
        <strain evidence="3">HaeL-2018</strain>
    </source>
</reference>
<dbReference type="VEuPathDB" id="VectorBase:HLOH_064860"/>
<dbReference type="SUPFAM" id="SSF49785">
    <property type="entry name" value="Galactose-binding domain-like"/>
    <property type="match status" value="1"/>
</dbReference>
<dbReference type="PANTHER" id="PTHR12125">
    <property type="entry name" value="F-BOX ONLY PROTEIN 6-LIKE PROTEIN"/>
    <property type="match status" value="1"/>
</dbReference>
<dbReference type="OrthoDB" id="1107553at2759"/>
<dbReference type="AlphaFoldDB" id="A0A9J6H936"/>
<dbReference type="SMART" id="SM01198">
    <property type="entry name" value="FBA"/>
    <property type="match status" value="1"/>
</dbReference>
<dbReference type="GO" id="GO:0006516">
    <property type="term" value="P:glycoprotein catabolic process"/>
    <property type="evidence" value="ECO:0007669"/>
    <property type="project" value="TreeGrafter"/>
</dbReference>
<sequence length="294" mass="33177">MESFEPFPLTSLPDPLIEHVLLFVGQEDLINNCRKTCRLFRSIVDRNAFWKSKCLRENKVIPTFRPSELPPRYYQRIYIGNPYGRNLLRNVHGDSPKSPFHRWQILENGGDGWKREEAPNGADPLPLDNQGCFATSYGACSKQQVISLVSEGIPPEVLDNVRPDIEVSEWHAARFDCGCTYQLTVSLLNEKRKVVQQFATGEIVTEQWVGRQWSQASVKHVFRDYPKGVRFVKFWHYGSDTQFWAGHYGAKMAGGSIRVSGHKEGAVLEPAKCTSTAGGHKQAAASRSATRAHT</sequence>
<proteinExistence type="predicted"/>
<dbReference type="InterPro" id="IPR036047">
    <property type="entry name" value="F-box-like_dom_sf"/>
</dbReference>
<evidence type="ECO:0000259" key="1">
    <source>
        <dbReference type="PROSITE" id="PS50181"/>
    </source>
</evidence>
<dbReference type="PROSITE" id="PS50181">
    <property type="entry name" value="FBOX"/>
    <property type="match status" value="1"/>
</dbReference>
<dbReference type="GO" id="GO:0031146">
    <property type="term" value="P:SCF-dependent proteasomal ubiquitin-dependent protein catabolic process"/>
    <property type="evidence" value="ECO:0007669"/>
    <property type="project" value="TreeGrafter"/>
</dbReference>
<dbReference type="GO" id="GO:0061630">
    <property type="term" value="F:ubiquitin protein ligase activity"/>
    <property type="evidence" value="ECO:0007669"/>
    <property type="project" value="TreeGrafter"/>
</dbReference>
<dbReference type="Pfam" id="PF12937">
    <property type="entry name" value="F-box-like"/>
    <property type="match status" value="1"/>
</dbReference>
<evidence type="ECO:0000313" key="3">
    <source>
        <dbReference type="EMBL" id="KAH9383440.1"/>
    </source>
</evidence>
<dbReference type="InterPro" id="IPR008979">
    <property type="entry name" value="Galactose-bd-like_sf"/>
</dbReference>
<accession>A0A9J6H936</accession>
<dbReference type="Pfam" id="PF04300">
    <property type="entry name" value="FBA"/>
    <property type="match status" value="1"/>
</dbReference>
<dbReference type="Gene3D" id="1.20.1280.50">
    <property type="match status" value="1"/>
</dbReference>
<dbReference type="GO" id="GO:0005737">
    <property type="term" value="C:cytoplasm"/>
    <property type="evidence" value="ECO:0007669"/>
    <property type="project" value="TreeGrafter"/>
</dbReference>
<dbReference type="EMBL" id="JABSTR010001132">
    <property type="protein sequence ID" value="KAH9383440.1"/>
    <property type="molecule type" value="Genomic_DNA"/>
</dbReference>
<comment type="caution">
    <text evidence="3">The sequence shown here is derived from an EMBL/GenBank/DDBJ whole genome shotgun (WGS) entry which is preliminary data.</text>
</comment>
<evidence type="ECO:0000259" key="2">
    <source>
        <dbReference type="PROSITE" id="PS51114"/>
    </source>
</evidence>
<protein>
    <submittedName>
        <fullName evidence="3">Uncharacterized protein</fullName>
    </submittedName>
</protein>
<name>A0A9J6H936_HAELO</name>
<dbReference type="Gene3D" id="2.60.120.260">
    <property type="entry name" value="Galactose-binding domain-like"/>
    <property type="match status" value="1"/>
</dbReference>
<dbReference type="GO" id="GO:0019005">
    <property type="term" value="C:SCF ubiquitin ligase complex"/>
    <property type="evidence" value="ECO:0007669"/>
    <property type="project" value="TreeGrafter"/>
</dbReference>
<dbReference type="InterPro" id="IPR007397">
    <property type="entry name" value="F-box-assoc_dom"/>
</dbReference>
<dbReference type="OMA" id="TCFASSY"/>
<evidence type="ECO:0000313" key="4">
    <source>
        <dbReference type="Proteomes" id="UP000821853"/>
    </source>
</evidence>
<feature type="domain" description="F-box" evidence="1">
    <location>
        <begin position="6"/>
        <end position="53"/>
    </location>
</feature>
<feature type="domain" description="FBA" evidence="2">
    <location>
        <begin position="77"/>
        <end position="261"/>
    </location>
</feature>
<dbReference type="SMART" id="SM00256">
    <property type="entry name" value="FBOX"/>
    <property type="match status" value="1"/>
</dbReference>
<dbReference type="InterPro" id="IPR039752">
    <property type="entry name" value="F-box_only"/>
</dbReference>
<dbReference type="FunFam" id="2.60.120.260:FF:000012">
    <property type="entry name" value="F-box only protein 2"/>
    <property type="match status" value="1"/>
</dbReference>
<dbReference type="PROSITE" id="PS51114">
    <property type="entry name" value="FBA"/>
    <property type="match status" value="1"/>
</dbReference>
<keyword evidence="4" id="KW-1185">Reference proteome</keyword>